<accession>A0A645EHL6</accession>
<dbReference type="AlphaFoldDB" id="A0A645EHL6"/>
<proteinExistence type="predicted"/>
<dbReference type="SUPFAM" id="SSF46785">
    <property type="entry name" value="Winged helix' DNA-binding domain"/>
    <property type="match status" value="1"/>
</dbReference>
<sequence length="87" mass="9502">MEAAGLITGHRDKQGSRPEKAVYQVHGAGADKFRELLLQTLQIEYRPTLDIDGTLYFPDALEEGALADSLRRHAARLKQILSGAGSP</sequence>
<comment type="caution">
    <text evidence="2">The sequence shown here is derived from an EMBL/GenBank/DDBJ whole genome shotgun (WGS) entry which is preliminary data.</text>
</comment>
<dbReference type="EMBL" id="VSSQ01047264">
    <property type="protein sequence ID" value="MPN01247.1"/>
    <property type="molecule type" value="Genomic_DNA"/>
</dbReference>
<name>A0A645EHL6_9ZZZZ</name>
<gene>
    <name evidence="2" type="ORF">SDC9_148453</name>
</gene>
<evidence type="ECO:0000256" key="1">
    <source>
        <dbReference type="SAM" id="MobiDB-lite"/>
    </source>
</evidence>
<feature type="compositionally biased region" description="Basic and acidic residues" evidence="1">
    <location>
        <begin position="9"/>
        <end position="20"/>
    </location>
</feature>
<evidence type="ECO:0000313" key="2">
    <source>
        <dbReference type="EMBL" id="MPN01247.1"/>
    </source>
</evidence>
<dbReference type="InterPro" id="IPR036390">
    <property type="entry name" value="WH_DNA-bd_sf"/>
</dbReference>
<reference evidence="2" key="1">
    <citation type="submission" date="2019-08" db="EMBL/GenBank/DDBJ databases">
        <authorList>
            <person name="Kucharzyk K."/>
            <person name="Murdoch R.W."/>
            <person name="Higgins S."/>
            <person name="Loffler F."/>
        </authorList>
    </citation>
    <scope>NUCLEOTIDE SEQUENCE</scope>
</reference>
<feature type="region of interest" description="Disordered" evidence="1">
    <location>
        <begin position="1"/>
        <end position="20"/>
    </location>
</feature>
<organism evidence="2">
    <name type="scientific">bioreactor metagenome</name>
    <dbReference type="NCBI Taxonomy" id="1076179"/>
    <lineage>
        <taxon>unclassified sequences</taxon>
        <taxon>metagenomes</taxon>
        <taxon>ecological metagenomes</taxon>
    </lineage>
</organism>
<protein>
    <submittedName>
        <fullName evidence="2">Uncharacterized protein</fullName>
    </submittedName>
</protein>